<keyword evidence="1" id="KW-0472">Membrane</keyword>
<keyword evidence="1" id="KW-0812">Transmembrane</keyword>
<gene>
    <name evidence="2" type="ORF">C5470_01260</name>
</gene>
<dbReference type="AlphaFoldDB" id="A0A7X5QIX1"/>
<protein>
    <submittedName>
        <fullName evidence="2">Uncharacterized protein</fullName>
    </submittedName>
</protein>
<evidence type="ECO:0000313" key="2">
    <source>
        <dbReference type="EMBL" id="NHB95112.1"/>
    </source>
</evidence>
<comment type="caution">
    <text evidence="2">The sequence shown here is derived from an EMBL/GenBank/DDBJ whole genome shotgun (WGS) entry which is preliminary data.</text>
</comment>
<dbReference type="Proteomes" id="UP000547931">
    <property type="component" value="Unassembled WGS sequence"/>
</dbReference>
<keyword evidence="3" id="KW-1185">Reference proteome</keyword>
<accession>A0A7X5QIX1</accession>
<name>A0A7X5QIX1_9GAMM</name>
<keyword evidence="1" id="KW-1133">Transmembrane helix</keyword>
<organism evidence="2 3">
    <name type="scientific">Photorhabdus stackebrandtii</name>
    <dbReference type="NCBI Taxonomy" id="1123042"/>
    <lineage>
        <taxon>Bacteria</taxon>
        <taxon>Pseudomonadati</taxon>
        <taxon>Pseudomonadota</taxon>
        <taxon>Gammaproteobacteria</taxon>
        <taxon>Enterobacterales</taxon>
        <taxon>Morganellaceae</taxon>
        <taxon>Photorhabdus</taxon>
    </lineage>
</organism>
<sequence length="122" mass="13704">MVTHYLYSFLSTLYLVSAAKEPYLRALIGAEKLKDMQDLLAVGFIDLTMLSCGVLFVLAAFITYLSFPKQIKDQVSYVVSKSRFGFLKSLRIVLASKPLLRLTGITMGTNFIEGVMVVERRL</sequence>
<dbReference type="EMBL" id="PUJV01000001">
    <property type="protein sequence ID" value="NHB95112.1"/>
    <property type="molecule type" value="Genomic_DNA"/>
</dbReference>
<evidence type="ECO:0000256" key="1">
    <source>
        <dbReference type="SAM" id="Phobius"/>
    </source>
</evidence>
<reference evidence="2 3" key="1">
    <citation type="submission" date="2018-02" db="EMBL/GenBank/DDBJ databases">
        <authorList>
            <person name="Machado R.A."/>
        </authorList>
    </citation>
    <scope>NUCLEOTIDE SEQUENCE [LARGE SCALE GENOMIC DNA]</scope>
    <source>
        <strain evidence="2 3">DSM 23271</strain>
    </source>
</reference>
<proteinExistence type="predicted"/>
<feature type="transmembrane region" description="Helical" evidence="1">
    <location>
        <begin position="42"/>
        <end position="67"/>
    </location>
</feature>
<evidence type="ECO:0000313" key="3">
    <source>
        <dbReference type="Proteomes" id="UP000547931"/>
    </source>
</evidence>